<dbReference type="InterPro" id="IPR005548">
    <property type="entry name" value="Cell_div_FtsQ/DivIB_C"/>
</dbReference>
<dbReference type="AlphaFoldDB" id="A0A317FDL7"/>
<accession>A0A317FDL7</accession>
<comment type="function">
    <text evidence="9">Essential cell division protein.</text>
</comment>
<dbReference type="GO" id="GO:0090529">
    <property type="term" value="P:cell septum assembly"/>
    <property type="evidence" value="ECO:0007669"/>
    <property type="project" value="InterPro"/>
</dbReference>
<proteinExistence type="inferred from homology"/>
<evidence type="ECO:0000313" key="12">
    <source>
        <dbReference type="EMBL" id="PWS37171.1"/>
    </source>
</evidence>
<keyword evidence="4 9" id="KW-0132">Cell division</keyword>
<reference evidence="13" key="1">
    <citation type="submission" date="2018-05" db="EMBL/GenBank/DDBJ databases">
        <authorList>
            <person name="Du Z."/>
            <person name="Wang X."/>
        </authorList>
    </citation>
    <scope>NUCLEOTIDE SEQUENCE [LARGE SCALE GENOMIC DNA]</scope>
    <source>
        <strain evidence="13">CQN31</strain>
    </source>
</reference>
<evidence type="ECO:0000256" key="8">
    <source>
        <dbReference type="ARBA" id="ARBA00023306"/>
    </source>
</evidence>
<sequence>MSASPSPISAPGWCGRRAVASTALRSGRNGPRDASKRTRREQDRPSRLRLWLKRRRGLAKPAALGLLGFGALAAVGTGLYLADPAGRMQALVENAAQFGDAAGLEVREVIVEGRVNTPRELIRAAVGVERGDPMLGFSPAEARERLMTIAWVENADVERHLPGTILVRLTERTPFAIWQNQGRFAIIDREGRVVTSETLDAFGPLPLVVGAGAETRGAALYDLLLAHRPILERTQAMVRVGERRWNLKLHSGTDVLLPEGHEAPALNRLAEMHARNALLDRPLVAIDMRLPDRMVLRQHPPAEPPPQAQRRGGRSG</sequence>
<gene>
    <name evidence="9" type="primary">ftsQ</name>
    <name evidence="12" type="ORF">DFH01_09920</name>
</gene>
<keyword evidence="13" id="KW-1185">Reference proteome</keyword>
<organism evidence="12 13">
    <name type="scientific">Falsiroseomonas bella</name>
    <dbReference type="NCBI Taxonomy" id="2184016"/>
    <lineage>
        <taxon>Bacteria</taxon>
        <taxon>Pseudomonadati</taxon>
        <taxon>Pseudomonadota</taxon>
        <taxon>Alphaproteobacteria</taxon>
        <taxon>Acetobacterales</taxon>
        <taxon>Roseomonadaceae</taxon>
        <taxon>Falsiroseomonas</taxon>
    </lineage>
</organism>
<evidence type="ECO:0000256" key="3">
    <source>
        <dbReference type="ARBA" id="ARBA00022519"/>
    </source>
</evidence>
<dbReference type="InterPro" id="IPR026579">
    <property type="entry name" value="FtsQ"/>
</dbReference>
<dbReference type="PROSITE" id="PS51779">
    <property type="entry name" value="POTRA"/>
    <property type="match status" value="1"/>
</dbReference>
<feature type="compositionally biased region" description="Basic and acidic residues" evidence="10">
    <location>
        <begin position="30"/>
        <end position="45"/>
    </location>
</feature>
<dbReference type="PANTHER" id="PTHR35851:SF1">
    <property type="entry name" value="CELL DIVISION PROTEIN FTSQ"/>
    <property type="match status" value="1"/>
</dbReference>
<evidence type="ECO:0000256" key="6">
    <source>
        <dbReference type="ARBA" id="ARBA00022989"/>
    </source>
</evidence>
<keyword evidence="6 9" id="KW-1133">Transmembrane helix</keyword>
<keyword evidence="8 9" id="KW-0131">Cell cycle</keyword>
<dbReference type="GO" id="GO:0005886">
    <property type="term" value="C:plasma membrane"/>
    <property type="evidence" value="ECO:0007669"/>
    <property type="project" value="UniProtKB-SubCell"/>
</dbReference>
<dbReference type="InterPro" id="IPR013685">
    <property type="entry name" value="POTRA_FtsQ_type"/>
</dbReference>
<dbReference type="Gene3D" id="3.40.50.11690">
    <property type="entry name" value="Cell division protein FtsQ/DivIB"/>
    <property type="match status" value="1"/>
</dbReference>
<evidence type="ECO:0000259" key="11">
    <source>
        <dbReference type="PROSITE" id="PS51779"/>
    </source>
</evidence>
<evidence type="ECO:0000256" key="1">
    <source>
        <dbReference type="ARBA" id="ARBA00004370"/>
    </source>
</evidence>
<feature type="domain" description="POTRA" evidence="11">
    <location>
        <begin position="104"/>
        <end position="172"/>
    </location>
</feature>
<dbReference type="Gene3D" id="3.10.20.310">
    <property type="entry name" value="membrane protein fhac"/>
    <property type="match status" value="1"/>
</dbReference>
<dbReference type="Pfam" id="PF03799">
    <property type="entry name" value="FtsQ_DivIB_C"/>
    <property type="match status" value="1"/>
</dbReference>
<evidence type="ECO:0000256" key="2">
    <source>
        <dbReference type="ARBA" id="ARBA00022475"/>
    </source>
</evidence>
<name>A0A317FDL7_9PROT</name>
<dbReference type="Pfam" id="PF08478">
    <property type="entry name" value="POTRA_1"/>
    <property type="match status" value="1"/>
</dbReference>
<evidence type="ECO:0000256" key="4">
    <source>
        <dbReference type="ARBA" id="ARBA00022618"/>
    </source>
</evidence>
<keyword evidence="7 9" id="KW-0472">Membrane</keyword>
<dbReference type="Proteomes" id="UP000245765">
    <property type="component" value="Unassembled WGS sequence"/>
</dbReference>
<evidence type="ECO:0000256" key="10">
    <source>
        <dbReference type="SAM" id="MobiDB-lite"/>
    </source>
</evidence>
<dbReference type="GO" id="GO:0032153">
    <property type="term" value="C:cell division site"/>
    <property type="evidence" value="ECO:0007669"/>
    <property type="project" value="UniProtKB-UniRule"/>
</dbReference>
<comment type="caution">
    <text evidence="12">The sequence shown here is derived from an EMBL/GenBank/DDBJ whole genome shotgun (WGS) entry which is preliminary data.</text>
</comment>
<dbReference type="InterPro" id="IPR045335">
    <property type="entry name" value="FtsQ_C_sf"/>
</dbReference>
<feature type="region of interest" description="Disordered" evidence="10">
    <location>
        <begin position="297"/>
        <end position="316"/>
    </location>
</feature>
<protein>
    <recommendedName>
        <fullName evidence="9">Cell division protein FtsQ</fullName>
    </recommendedName>
</protein>
<evidence type="ECO:0000256" key="5">
    <source>
        <dbReference type="ARBA" id="ARBA00022692"/>
    </source>
</evidence>
<dbReference type="InterPro" id="IPR034746">
    <property type="entry name" value="POTRA"/>
</dbReference>
<comment type="similarity">
    <text evidence="9">Belongs to the FtsQ/DivIB family. FtsQ subfamily.</text>
</comment>
<comment type="subcellular location">
    <subcellularLocation>
        <location evidence="9">Cell inner membrane</location>
        <topology evidence="9">Single-pass type II membrane protein</topology>
    </subcellularLocation>
    <subcellularLocation>
        <location evidence="1">Membrane</location>
    </subcellularLocation>
    <text evidence="9">Localizes to the division septum.</text>
</comment>
<keyword evidence="3 9" id="KW-0997">Cell inner membrane</keyword>
<evidence type="ECO:0000256" key="9">
    <source>
        <dbReference type="HAMAP-Rule" id="MF_00911"/>
    </source>
</evidence>
<keyword evidence="2 9" id="KW-1003">Cell membrane</keyword>
<dbReference type="HAMAP" id="MF_00911">
    <property type="entry name" value="FtsQ_subfam"/>
    <property type="match status" value="1"/>
</dbReference>
<evidence type="ECO:0000313" key="13">
    <source>
        <dbReference type="Proteomes" id="UP000245765"/>
    </source>
</evidence>
<dbReference type="GO" id="GO:0043093">
    <property type="term" value="P:FtsZ-dependent cytokinesis"/>
    <property type="evidence" value="ECO:0007669"/>
    <property type="project" value="UniProtKB-UniRule"/>
</dbReference>
<keyword evidence="5 9" id="KW-0812">Transmembrane</keyword>
<dbReference type="PANTHER" id="PTHR35851">
    <property type="entry name" value="CELL DIVISION PROTEIN FTSQ"/>
    <property type="match status" value="1"/>
</dbReference>
<dbReference type="OrthoDB" id="9783091at2"/>
<feature type="transmembrane region" description="Helical" evidence="9">
    <location>
        <begin position="62"/>
        <end position="82"/>
    </location>
</feature>
<dbReference type="EMBL" id="QGNA01000002">
    <property type="protein sequence ID" value="PWS37171.1"/>
    <property type="molecule type" value="Genomic_DNA"/>
</dbReference>
<evidence type="ECO:0000256" key="7">
    <source>
        <dbReference type="ARBA" id="ARBA00023136"/>
    </source>
</evidence>
<feature type="region of interest" description="Disordered" evidence="10">
    <location>
        <begin position="20"/>
        <end position="45"/>
    </location>
</feature>